<protein>
    <recommendedName>
        <fullName evidence="4">SdpI/YhfL family protein</fullName>
    </recommendedName>
</protein>
<keyword evidence="3" id="KW-1185">Reference proteome</keyword>
<feature type="transmembrane region" description="Helical" evidence="1">
    <location>
        <begin position="12"/>
        <end position="32"/>
    </location>
</feature>
<name>A0A4R3L194_9GAMM</name>
<evidence type="ECO:0000256" key="1">
    <source>
        <dbReference type="SAM" id="Phobius"/>
    </source>
</evidence>
<feature type="transmembrane region" description="Helical" evidence="1">
    <location>
        <begin position="80"/>
        <end position="99"/>
    </location>
</feature>
<keyword evidence="1" id="KW-0472">Membrane</keyword>
<evidence type="ECO:0000313" key="2">
    <source>
        <dbReference type="EMBL" id="TCS93321.1"/>
    </source>
</evidence>
<gene>
    <name evidence="2" type="ORF">EDC25_1282</name>
</gene>
<comment type="caution">
    <text evidence="2">The sequence shown here is derived from an EMBL/GenBank/DDBJ whole genome shotgun (WGS) entry which is preliminary data.</text>
</comment>
<organism evidence="2 3">
    <name type="scientific">Pseudofulvimonas gallinarii</name>
    <dbReference type="NCBI Taxonomy" id="634155"/>
    <lineage>
        <taxon>Bacteria</taxon>
        <taxon>Pseudomonadati</taxon>
        <taxon>Pseudomonadota</taxon>
        <taxon>Gammaproteobacteria</taxon>
        <taxon>Lysobacterales</taxon>
        <taxon>Rhodanobacteraceae</taxon>
        <taxon>Pseudofulvimonas</taxon>
    </lineage>
</organism>
<evidence type="ECO:0008006" key="4">
    <source>
        <dbReference type="Google" id="ProtNLM"/>
    </source>
</evidence>
<reference evidence="2 3" key="1">
    <citation type="submission" date="2019-03" db="EMBL/GenBank/DDBJ databases">
        <title>Genomic Encyclopedia of Type Strains, Phase IV (KMG-IV): sequencing the most valuable type-strain genomes for metagenomic binning, comparative biology and taxonomic classification.</title>
        <authorList>
            <person name="Goeker M."/>
        </authorList>
    </citation>
    <scope>NUCLEOTIDE SEQUENCE [LARGE SCALE GENOMIC DNA]</scope>
    <source>
        <strain evidence="2 3">DSM 21944</strain>
    </source>
</reference>
<proteinExistence type="predicted"/>
<feature type="transmembrane region" description="Helical" evidence="1">
    <location>
        <begin position="53"/>
        <end position="74"/>
    </location>
</feature>
<dbReference type="Proteomes" id="UP000294599">
    <property type="component" value="Unassembled WGS sequence"/>
</dbReference>
<sequence>MDVVFDLGAAVPHIIAFAVLAGIVAMMYLSGSRRSLSNVDYDRVTRPVALNRWAARRALLLPLGALANALWAGLGRPSEGALALVLVVTGMVVCTWIIVGSRRFYRPR</sequence>
<evidence type="ECO:0000313" key="3">
    <source>
        <dbReference type="Proteomes" id="UP000294599"/>
    </source>
</evidence>
<accession>A0A4R3L194</accession>
<keyword evidence="1" id="KW-1133">Transmembrane helix</keyword>
<dbReference type="EMBL" id="SMAF01000028">
    <property type="protein sequence ID" value="TCS93321.1"/>
    <property type="molecule type" value="Genomic_DNA"/>
</dbReference>
<keyword evidence="1" id="KW-0812">Transmembrane</keyword>
<dbReference type="RefSeq" id="WP_123521216.1">
    <property type="nucleotide sequence ID" value="NZ_JBHLWF010000079.1"/>
</dbReference>
<dbReference type="AlphaFoldDB" id="A0A4R3L194"/>